<dbReference type="AlphaFoldDB" id="A0A5B0NCS7"/>
<feature type="region of interest" description="Disordered" evidence="1">
    <location>
        <begin position="164"/>
        <end position="183"/>
    </location>
</feature>
<reference evidence="2 3" key="1">
    <citation type="submission" date="2019-05" db="EMBL/GenBank/DDBJ databases">
        <title>Emergence of the Ug99 lineage of the wheat stem rust pathogen through somatic hybridization.</title>
        <authorList>
            <person name="Li F."/>
            <person name="Upadhyaya N.M."/>
            <person name="Sperschneider J."/>
            <person name="Matny O."/>
            <person name="Nguyen-Phuc H."/>
            <person name="Mago R."/>
            <person name="Raley C."/>
            <person name="Miller M.E."/>
            <person name="Silverstein K.A.T."/>
            <person name="Henningsen E."/>
            <person name="Hirsch C.D."/>
            <person name="Visser B."/>
            <person name="Pretorius Z.A."/>
            <person name="Steffenson B.J."/>
            <person name="Schwessinger B."/>
            <person name="Dodds P.N."/>
            <person name="Figueroa M."/>
        </authorList>
    </citation>
    <scope>NUCLEOTIDE SEQUENCE [LARGE SCALE GENOMIC DNA]</scope>
    <source>
        <strain evidence="2">21-0</strain>
    </source>
</reference>
<organism evidence="2 3">
    <name type="scientific">Puccinia graminis f. sp. tritici</name>
    <dbReference type="NCBI Taxonomy" id="56615"/>
    <lineage>
        <taxon>Eukaryota</taxon>
        <taxon>Fungi</taxon>
        <taxon>Dikarya</taxon>
        <taxon>Basidiomycota</taxon>
        <taxon>Pucciniomycotina</taxon>
        <taxon>Pucciniomycetes</taxon>
        <taxon>Pucciniales</taxon>
        <taxon>Pucciniaceae</taxon>
        <taxon>Puccinia</taxon>
    </lineage>
</organism>
<feature type="region of interest" description="Disordered" evidence="1">
    <location>
        <begin position="326"/>
        <end position="350"/>
    </location>
</feature>
<gene>
    <name evidence="2" type="ORF">PGT21_021317</name>
</gene>
<comment type="caution">
    <text evidence="2">The sequence shown here is derived from an EMBL/GenBank/DDBJ whole genome shotgun (WGS) entry which is preliminary data.</text>
</comment>
<feature type="compositionally biased region" description="Basic and acidic residues" evidence="1">
    <location>
        <begin position="337"/>
        <end position="346"/>
    </location>
</feature>
<evidence type="ECO:0000256" key="1">
    <source>
        <dbReference type="SAM" id="MobiDB-lite"/>
    </source>
</evidence>
<keyword evidence="3" id="KW-1185">Reference proteome</keyword>
<dbReference type="Proteomes" id="UP000324748">
    <property type="component" value="Unassembled WGS sequence"/>
</dbReference>
<name>A0A5B0NCS7_PUCGR</name>
<accession>A0A5B0NCS7</accession>
<feature type="region of interest" description="Disordered" evidence="1">
    <location>
        <begin position="1"/>
        <end position="42"/>
    </location>
</feature>
<sequence>MRAIPNQTDMGSDTFPSRQSLRESAGPNQNTEHEMAQPSWPSWSGIRAIANQTDGRSVEMVADNPLRISVIRWRIPAGPSGYPPGGADSAADGRFPPQTWRISGYPKGYPEPMAGWKGFLPAGEVLPTGEAHPRRLERFPSSRRGMYLAGWRVSLPLGEVHVPRRLEGSPSSRRGTCTSPTGRETLHSARYMYLAGWKEALPVDEVHVPRRLEGKPSTRRGTCTSPTGRETLHSARYMYLADWKGNPPLGEVHVPRRLEGKPSTRRGTCTLPTGGETLQLTRYVYLVEWKGNPPPGEVHVPRRLEGNPSSRRGTCLAGWKEALPAGKDVPRRPVKGRVSEDTRSDTRSGGGIPARGCGCGCGCGFPLKRQPDIRIRADIRMQRGHL</sequence>
<evidence type="ECO:0000313" key="3">
    <source>
        <dbReference type="Proteomes" id="UP000324748"/>
    </source>
</evidence>
<feature type="compositionally biased region" description="Polar residues" evidence="1">
    <location>
        <begin position="1"/>
        <end position="19"/>
    </location>
</feature>
<feature type="compositionally biased region" description="Polar residues" evidence="1">
    <location>
        <begin position="169"/>
        <end position="182"/>
    </location>
</feature>
<evidence type="ECO:0000313" key="2">
    <source>
        <dbReference type="EMBL" id="KAA1087077.1"/>
    </source>
</evidence>
<dbReference type="EMBL" id="VSWC01000105">
    <property type="protein sequence ID" value="KAA1087077.1"/>
    <property type="molecule type" value="Genomic_DNA"/>
</dbReference>
<proteinExistence type="predicted"/>
<protein>
    <submittedName>
        <fullName evidence="2">Uncharacterized protein</fullName>
    </submittedName>
</protein>